<accession>A0A9P5E2T2</accession>
<dbReference type="AlphaFoldDB" id="A0A9P5E2T2"/>
<evidence type="ECO:0000313" key="3">
    <source>
        <dbReference type="EMBL" id="KAF4344395.1"/>
    </source>
</evidence>
<feature type="domain" description="TauD/TfdA-like" evidence="2">
    <location>
        <begin position="109"/>
        <end position="359"/>
    </location>
</feature>
<sequence length="424" mass="46933">MSTLRGTIQDYASTMQRSDNNSVLGVNSDILRESPIKNSNSALTGPLVWSGADYQADQAYTLRLSEEEAKEIDSALASFKSQLPTPTTSDSGKLLTGELAHGLDGDEVSPDNFPLPNLSRRLRASAETLHLGRGFVVIRGIDGKKYSVEDSVVIFLGVAGYIADKRGLQDRKGNMLSHVTDSKQWKTPADARHGIHTNGSLPFHTDMGCDILSLQVRDSANKGGYTYLSSAWTVFNDLLNREPEVVKTLLTPNWPVQLSGRKSSYYLAPVLTFHNGKLLASLDPHRLGPHPSMTNSDIPALTEAQLHALGAVSEAASRVELQLKLETGDLLFFNNLALVHRRDAYTDDDNSSRHMVRLWLRNRKYGWAIPNGMLPPWEAAYGENRKIKTRLYPIVPMVEYPVQKYTTSSAAFMIEDSESSEEEL</sequence>
<dbReference type="PANTHER" id="PTHR10696">
    <property type="entry name" value="GAMMA-BUTYROBETAINE HYDROXYLASE-RELATED"/>
    <property type="match status" value="1"/>
</dbReference>
<dbReference type="EMBL" id="PVQB02000059">
    <property type="protein sequence ID" value="KAF4344395.1"/>
    <property type="molecule type" value="Genomic_DNA"/>
</dbReference>
<evidence type="ECO:0000256" key="1">
    <source>
        <dbReference type="ARBA" id="ARBA00023002"/>
    </source>
</evidence>
<dbReference type="Proteomes" id="UP000730481">
    <property type="component" value="Unassembled WGS sequence"/>
</dbReference>
<dbReference type="PANTHER" id="PTHR10696:SF54">
    <property type="entry name" value="FAMILY OXIDOREDUCTASE, PUTATIVE (AFU_ORTHOLOGUE AFUA_4G13850)-RELATED"/>
    <property type="match status" value="1"/>
</dbReference>
<dbReference type="InterPro" id="IPR003819">
    <property type="entry name" value="TauD/TfdA-like"/>
</dbReference>
<evidence type="ECO:0000313" key="4">
    <source>
        <dbReference type="Proteomes" id="UP000730481"/>
    </source>
</evidence>
<evidence type="ECO:0000259" key="2">
    <source>
        <dbReference type="Pfam" id="PF02668"/>
    </source>
</evidence>
<reference evidence="3" key="1">
    <citation type="journal article" date="2017" name="Mycologia">
        <title>Fusarium algeriense, sp. nov., a novel toxigenic crown rot pathogen of durum wheat from Algeria is nested in the Fusarium burgessii species complex.</title>
        <authorList>
            <person name="Laraba I."/>
            <person name="Keddad A."/>
            <person name="Boureghda H."/>
            <person name="Abdallah N."/>
            <person name="Vaughan M.M."/>
            <person name="Proctor R.H."/>
            <person name="Busman M."/>
            <person name="O'Donnell K."/>
        </authorList>
    </citation>
    <scope>NUCLEOTIDE SEQUENCE</scope>
    <source>
        <strain evidence="3">NRRL 25174</strain>
    </source>
</reference>
<reference evidence="3" key="2">
    <citation type="submission" date="2020-02" db="EMBL/GenBank/DDBJ databases">
        <title>Identification and distribution of gene clusters putatively required for synthesis of sphingolipid metabolism inhibitors in phylogenetically diverse species of the filamentous fungus Fusarium.</title>
        <authorList>
            <person name="Kim H.-S."/>
            <person name="Busman M."/>
            <person name="Brown D.W."/>
            <person name="Divon H."/>
            <person name="Uhlig S."/>
            <person name="Proctor R.H."/>
        </authorList>
    </citation>
    <scope>NUCLEOTIDE SEQUENCE</scope>
    <source>
        <strain evidence="3">NRRL 25174</strain>
    </source>
</reference>
<dbReference type="SUPFAM" id="SSF51197">
    <property type="entry name" value="Clavaminate synthase-like"/>
    <property type="match status" value="1"/>
</dbReference>
<dbReference type="InterPro" id="IPR042098">
    <property type="entry name" value="TauD-like_sf"/>
</dbReference>
<dbReference type="InterPro" id="IPR050411">
    <property type="entry name" value="AlphaKG_dependent_hydroxylases"/>
</dbReference>
<protein>
    <recommendedName>
        <fullName evidence="2">TauD/TfdA-like domain-containing protein</fullName>
    </recommendedName>
</protein>
<keyword evidence="1" id="KW-0560">Oxidoreductase</keyword>
<gene>
    <name evidence="3" type="ORF">FBEOM_1789</name>
</gene>
<proteinExistence type="predicted"/>
<organism evidence="3 4">
    <name type="scientific">Fusarium beomiforme</name>
    <dbReference type="NCBI Taxonomy" id="44412"/>
    <lineage>
        <taxon>Eukaryota</taxon>
        <taxon>Fungi</taxon>
        <taxon>Dikarya</taxon>
        <taxon>Ascomycota</taxon>
        <taxon>Pezizomycotina</taxon>
        <taxon>Sordariomycetes</taxon>
        <taxon>Hypocreomycetidae</taxon>
        <taxon>Hypocreales</taxon>
        <taxon>Nectriaceae</taxon>
        <taxon>Fusarium</taxon>
        <taxon>Fusarium burgessii species complex</taxon>
    </lineage>
</organism>
<name>A0A9P5E2T2_9HYPO</name>
<keyword evidence="4" id="KW-1185">Reference proteome</keyword>
<comment type="caution">
    <text evidence="3">The sequence shown here is derived from an EMBL/GenBank/DDBJ whole genome shotgun (WGS) entry which is preliminary data.</text>
</comment>
<dbReference type="Gene3D" id="3.60.130.10">
    <property type="entry name" value="Clavaminate synthase-like"/>
    <property type="match status" value="1"/>
</dbReference>
<dbReference type="GO" id="GO:0016491">
    <property type="term" value="F:oxidoreductase activity"/>
    <property type="evidence" value="ECO:0007669"/>
    <property type="project" value="UniProtKB-KW"/>
</dbReference>
<dbReference type="Pfam" id="PF02668">
    <property type="entry name" value="TauD"/>
    <property type="match status" value="1"/>
</dbReference>
<dbReference type="OrthoDB" id="272271at2759"/>